<keyword evidence="1" id="KW-1133">Transmembrane helix</keyword>
<dbReference type="RefSeq" id="WP_179277361.1">
    <property type="nucleotide sequence ID" value="NZ_BOMU01000072.1"/>
</dbReference>
<dbReference type="Proteomes" id="UP000198415">
    <property type="component" value="Unassembled WGS sequence"/>
</dbReference>
<keyword evidence="1" id="KW-0472">Membrane</keyword>
<organism evidence="2 3">
    <name type="scientific">Actinoplanes regularis</name>
    <dbReference type="NCBI Taxonomy" id="52697"/>
    <lineage>
        <taxon>Bacteria</taxon>
        <taxon>Bacillati</taxon>
        <taxon>Actinomycetota</taxon>
        <taxon>Actinomycetes</taxon>
        <taxon>Micromonosporales</taxon>
        <taxon>Micromonosporaceae</taxon>
        <taxon>Actinoplanes</taxon>
    </lineage>
</organism>
<sequence length="48" mass="5656">MRDVVSRPETGPEEDPARFNRRRLVRWLTILTVGTLVMLACWQDPLYP</sequence>
<accession>A0A239EHP1</accession>
<gene>
    <name evidence="2" type="ORF">SAMN06264365_115186</name>
</gene>
<protein>
    <submittedName>
        <fullName evidence="2">Uncharacterized protein</fullName>
    </submittedName>
</protein>
<keyword evidence="3" id="KW-1185">Reference proteome</keyword>
<dbReference type="AlphaFoldDB" id="A0A239EHP1"/>
<evidence type="ECO:0000256" key="1">
    <source>
        <dbReference type="SAM" id="Phobius"/>
    </source>
</evidence>
<reference evidence="2 3" key="1">
    <citation type="submission" date="2017-06" db="EMBL/GenBank/DDBJ databases">
        <authorList>
            <person name="Kim H.J."/>
            <person name="Triplett B.A."/>
        </authorList>
    </citation>
    <scope>NUCLEOTIDE SEQUENCE [LARGE SCALE GENOMIC DNA]</scope>
    <source>
        <strain evidence="2 3">DSM 43151</strain>
    </source>
</reference>
<evidence type="ECO:0000313" key="3">
    <source>
        <dbReference type="Proteomes" id="UP000198415"/>
    </source>
</evidence>
<proteinExistence type="predicted"/>
<name>A0A239EHP1_9ACTN</name>
<dbReference type="EMBL" id="FZNR01000015">
    <property type="protein sequence ID" value="SNS44079.1"/>
    <property type="molecule type" value="Genomic_DNA"/>
</dbReference>
<feature type="transmembrane region" description="Helical" evidence="1">
    <location>
        <begin position="24"/>
        <end position="42"/>
    </location>
</feature>
<evidence type="ECO:0000313" key="2">
    <source>
        <dbReference type="EMBL" id="SNS44079.1"/>
    </source>
</evidence>
<keyword evidence="1" id="KW-0812">Transmembrane</keyword>